<evidence type="ECO:0000313" key="4">
    <source>
        <dbReference type="Proteomes" id="UP000488956"/>
    </source>
</evidence>
<sequence>MRWLGSHFQVESLKHKSGMTAEGDVVFLSEVKDFLDSCDLPTLSSTQALLIDGHSSVDFWHCVVS</sequence>
<dbReference type="Proteomes" id="UP000476176">
    <property type="component" value="Unassembled WGS sequence"/>
</dbReference>
<evidence type="ECO:0000313" key="1">
    <source>
        <dbReference type="EMBL" id="KAE9114303.1"/>
    </source>
</evidence>
<accession>A0A6G0LBV1</accession>
<dbReference type="EMBL" id="QXGC01000457">
    <property type="protein sequence ID" value="KAE9234521.1"/>
    <property type="molecule type" value="Genomic_DNA"/>
</dbReference>
<organism evidence="1 4">
    <name type="scientific">Phytophthora fragariae</name>
    <dbReference type="NCBI Taxonomy" id="53985"/>
    <lineage>
        <taxon>Eukaryota</taxon>
        <taxon>Sar</taxon>
        <taxon>Stramenopiles</taxon>
        <taxon>Oomycota</taxon>
        <taxon>Peronosporomycetes</taxon>
        <taxon>Peronosporales</taxon>
        <taxon>Peronosporaceae</taxon>
        <taxon>Phytophthora</taxon>
    </lineage>
</organism>
<proteinExistence type="predicted"/>
<gene>
    <name evidence="2" type="ORF">PF004_g9356</name>
    <name evidence="1" type="ORF">PF010_g9758</name>
</gene>
<evidence type="ECO:0000313" key="2">
    <source>
        <dbReference type="EMBL" id="KAE9234521.1"/>
    </source>
</evidence>
<name>A0A6G0LBV1_9STRA</name>
<dbReference type="AlphaFoldDB" id="A0A6G0LBV1"/>
<dbReference type="EMBL" id="QXFX01000474">
    <property type="protein sequence ID" value="KAE9114303.1"/>
    <property type="molecule type" value="Genomic_DNA"/>
</dbReference>
<dbReference type="Proteomes" id="UP000488956">
    <property type="component" value="Unassembled WGS sequence"/>
</dbReference>
<reference evidence="3 4" key="1">
    <citation type="submission" date="2018-09" db="EMBL/GenBank/DDBJ databases">
        <title>Genomic investigation of the strawberry pathogen Phytophthora fragariae indicates pathogenicity is determined by transcriptional variation in three key races.</title>
        <authorList>
            <person name="Adams T.M."/>
            <person name="Armitage A.D."/>
            <person name="Sobczyk M.K."/>
            <person name="Bates H.J."/>
            <person name="Dunwell J.M."/>
            <person name="Nellist C.F."/>
            <person name="Harrison R.J."/>
        </authorList>
    </citation>
    <scope>NUCLEOTIDE SEQUENCE [LARGE SCALE GENOMIC DNA]</scope>
    <source>
        <strain evidence="2 3">BC-23</strain>
        <strain evidence="1 4">ONT-3</strain>
    </source>
</reference>
<comment type="caution">
    <text evidence="1">The sequence shown here is derived from an EMBL/GenBank/DDBJ whole genome shotgun (WGS) entry which is preliminary data.</text>
</comment>
<evidence type="ECO:0000313" key="3">
    <source>
        <dbReference type="Proteomes" id="UP000476176"/>
    </source>
</evidence>
<protein>
    <submittedName>
        <fullName evidence="1">Uncharacterized protein</fullName>
    </submittedName>
</protein>